<evidence type="ECO:0000313" key="2">
    <source>
        <dbReference type="Proteomes" id="UP000006729"/>
    </source>
</evidence>
<evidence type="ECO:0000313" key="1">
    <source>
        <dbReference type="EMBL" id="PNT55179.1"/>
    </source>
</evidence>
<dbReference type="Proteomes" id="UP000006729">
    <property type="component" value="Chromosome 1"/>
</dbReference>
<accession>A0A2K2BZH1</accession>
<name>A0A2K2BZH1_POPTR</name>
<dbReference type="AlphaFoldDB" id="A0A2K2BZH1"/>
<dbReference type="InParanoid" id="A0A2K2BZH1"/>
<keyword evidence="2" id="KW-1185">Reference proteome</keyword>
<gene>
    <name evidence="1" type="ORF">POPTR_001G178700</name>
</gene>
<proteinExistence type="predicted"/>
<dbReference type="EMBL" id="CM009290">
    <property type="protein sequence ID" value="PNT55179.1"/>
    <property type="molecule type" value="Genomic_DNA"/>
</dbReference>
<sequence length="185" mass="20869">MRYLFALSSNRSNKNFKRPAPVVLYCQSTSYVTSVKPSGIVLINRVRDCFSKRTLKQFFTARWIEIYPLSAEILVFSEGSDSITRRHRLLILQRQDLPSWLFEAEICCVFRNSDPSSSKLWHQATVLAGTTAETMAQSSKTLLPTPTLIVKLQSLRAHAISAQISVAASFYHVLCRATSVLILEV</sequence>
<reference evidence="1 2" key="1">
    <citation type="journal article" date="2006" name="Science">
        <title>The genome of black cottonwood, Populus trichocarpa (Torr. &amp; Gray).</title>
        <authorList>
            <person name="Tuskan G.A."/>
            <person name="Difazio S."/>
            <person name="Jansson S."/>
            <person name="Bohlmann J."/>
            <person name="Grigoriev I."/>
            <person name="Hellsten U."/>
            <person name="Putnam N."/>
            <person name="Ralph S."/>
            <person name="Rombauts S."/>
            <person name="Salamov A."/>
            <person name="Schein J."/>
            <person name="Sterck L."/>
            <person name="Aerts A."/>
            <person name="Bhalerao R.R."/>
            <person name="Bhalerao R.P."/>
            <person name="Blaudez D."/>
            <person name="Boerjan W."/>
            <person name="Brun A."/>
            <person name="Brunner A."/>
            <person name="Busov V."/>
            <person name="Campbell M."/>
            <person name="Carlson J."/>
            <person name="Chalot M."/>
            <person name="Chapman J."/>
            <person name="Chen G.L."/>
            <person name="Cooper D."/>
            <person name="Coutinho P.M."/>
            <person name="Couturier J."/>
            <person name="Covert S."/>
            <person name="Cronk Q."/>
            <person name="Cunningham R."/>
            <person name="Davis J."/>
            <person name="Degroeve S."/>
            <person name="Dejardin A."/>
            <person name="Depamphilis C."/>
            <person name="Detter J."/>
            <person name="Dirks B."/>
            <person name="Dubchak I."/>
            <person name="Duplessis S."/>
            <person name="Ehlting J."/>
            <person name="Ellis B."/>
            <person name="Gendler K."/>
            <person name="Goodstein D."/>
            <person name="Gribskov M."/>
            <person name="Grimwood J."/>
            <person name="Groover A."/>
            <person name="Gunter L."/>
            <person name="Hamberger B."/>
            <person name="Heinze B."/>
            <person name="Helariutta Y."/>
            <person name="Henrissat B."/>
            <person name="Holligan D."/>
            <person name="Holt R."/>
            <person name="Huang W."/>
            <person name="Islam-Faridi N."/>
            <person name="Jones S."/>
            <person name="Jones-Rhoades M."/>
            <person name="Jorgensen R."/>
            <person name="Joshi C."/>
            <person name="Kangasjarvi J."/>
            <person name="Karlsson J."/>
            <person name="Kelleher C."/>
            <person name="Kirkpatrick R."/>
            <person name="Kirst M."/>
            <person name="Kohler A."/>
            <person name="Kalluri U."/>
            <person name="Larimer F."/>
            <person name="Leebens-Mack J."/>
            <person name="Leple J.C."/>
            <person name="Locascio P."/>
            <person name="Lou Y."/>
            <person name="Lucas S."/>
            <person name="Martin F."/>
            <person name="Montanini B."/>
            <person name="Napoli C."/>
            <person name="Nelson D.R."/>
            <person name="Nelson C."/>
            <person name="Nieminen K."/>
            <person name="Nilsson O."/>
            <person name="Pereda V."/>
            <person name="Peter G."/>
            <person name="Philippe R."/>
            <person name="Pilate G."/>
            <person name="Poliakov A."/>
            <person name="Razumovskaya J."/>
            <person name="Richardson P."/>
            <person name="Rinaldi C."/>
            <person name="Ritland K."/>
            <person name="Rouze P."/>
            <person name="Ryaboy D."/>
            <person name="Schmutz J."/>
            <person name="Schrader J."/>
            <person name="Segerman B."/>
            <person name="Shin H."/>
            <person name="Siddiqui A."/>
            <person name="Sterky F."/>
            <person name="Terry A."/>
            <person name="Tsai C.J."/>
            <person name="Uberbacher E."/>
            <person name="Unneberg P."/>
            <person name="Vahala J."/>
            <person name="Wall K."/>
            <person name="Wessler S."/>
            <person name="Yang G."/>
            <person name="Yin T."/>
            <person name="Douglas C."/>
            <person name="Marra M."/>
            <person name="Sandberg G."/>
            <person name="Van de Peer Y."/>
            <person name="Rokhsar D."/>
        </authorList>
    </citation>
    <scope>NUCLEOTIDE SEQUENCE [LARGE SCALE GENOMIC DNA]</scope>
    <source>
        <strain evidence="2">cv. Nisqually</strain>
    </source>
</reference>
<protein>
    <submittedName>
        <fullName evidence="1">Uncharacterized protein</fullName>
    </submittedName>
</protein>
<organism evidence="1 2">
    <name type="scientific">Populus trichocarpa</name>
    <name type="common">Western balsam poplar</name>
    <name type="synonym">Populus balsamifera subsp. trichocarpa</name>
    <dbReference type="NCBI Taxonomy" id="3694"/>
    <lineage>
        <taxon>Eukaryota</taxon>
        <taxon>Viridiplantae</taxon>
        <taxon>Streptophyta</taxon>
        <taxon>Embryophyta</taxon>
        <taxon>Tracheophyta</taxon>
        <taxon>Spermatophyta</taxon>
        <taxon>Magnoliopsida</taxon>
        <taxon>eudicotyledons</taxon>
        <taxon>Gunneridae</taxon>
        <taxon>Pentapetalae</taxon>
        <taxon>rosids</taxon>
        <taxon>fabids</taxon>
        <taxon>Malpighiales</taxon>
        <taxon>Salicaceae</taxon>
        <taxon>Saliceae</taxon>
        <taxon>Populus</taxon>
    </lineage>
</organism>